<feature type="domain" description="RDRP core" evidence="3">
    <location>
        <begin position="407"/>
        <end position="1058"/>
    </location>
</feature>
<feature type="region of interest" description="Disordered" evidence="2">
    <location>
        <begin position="248"/>
        <end position="267"/>
    </location>
</feature>
<dbReference type="GO" id="GO:0031380">
    <property type="term" value="C:nuclear RNA-directed RNA polymerase complex"/>
    <property type="evidence" value="ECO:0007669"/>
    <property type="project" value="TreeGrafter"/>
</dbReference>
<dbReference type="GO" id="GO:0003968">
    <property type="term" value="F:RNA-directed RNA polymerase activity"/>
    <property type="evidence" value="ECO:0007669"/>
    <property type="project" value="UniProtKB-KW"/>
</dbReference>
<keyword evidence="5" id="KW-1185">Reference proteome</keyword>
<dbReference type="InterPro" id="IPR007855">
    <property type="entry name" value="RDRP"/>
</dbReference>
<feature type="compositionally biased region" description="Basic and acidic residues" evidence="2">
    <location>
        <begin position="255"/>
        <end position="267"/>
    </location>
</feature>
<evidence type="ECO:0000313" key="4">
    <source>
        <dbReference type="EMBL" id="KAG8629857.1"/>
    </source>
</evidence>
<dbReference type="GO" id="GO:0030422">
    <property type="term" value="P:siRNA processing"/>
    <property type="evidence" value="ECO:0007669"/>
    <property type="project" value="TreeGrafter"/>
</dbReference>
<comment type="caution">
    <text evidence="4">The sequence shown here is derived from an EMBL/GenBank/DDBJ whole genome shotgun (WGS) entry which is preliminary data.</text>
</comment>
<evidence type="ECO:0000259" key="3">
    <source>
        <dbReference type="Pfam" id="PF05183"/>
    </source>
</evidence>
<feature type="compositionally biased region" description="Basic and acidic residues" evidence="2">
    <location>
        <begin position="145"/>
        <end position="163"/>
    </location>
</feature>
<keyword evidence="1" id="KW-0808">Transferase</keyword>
<dbReference type="Pfam" id="PF05183">
    <property type="entry name" value="RdRP"/>
    <property type="match status" value="1"/>
</dbReference>
<proteinExistence type="inferred from homology"/>
<keyword evidence="1" id="KW-0696">RNA-directed RNA polymerase</keyword>
<sequence length="1290" mass="146396">MSSTKTSYPNHISTPQARKANAEIDAILKDLVAAGLPLRIPDGPSSPSSRGRTSTNQIINNIRFLFFQDHSALIKLVHEFKLDFSHGHTGSEPAETLETRLKDLSRLVKDQPKTRTPFTERLQNVRKEHAQTLIKSFFPQTMKRSSPDGDEKDDADRKSRRGNDSFGRSISTTSATSLTGLNCSGNSSLRASTAATSFSIHNDTDNEAPPSSYGSDFGAATQSLLLDGIMNHVDSKVLENPIHRTVSSDTIASKSEQHQRQDSPHNQLMDELKDTAARDSTLSESPSTTDSPRKKHFLIRSLGQEKIIKHDLPKSMASLPFHLQWSIARVVLEHKTHTDDLDRRLRKFVDKAAREQITKDWLESWIPAAELQRTTETFYRAKMTLDEDGINRTSGIARSLLHFSPQKPGDEALCRLERKFGAQRFLTVAYEIPPKTLSKDPLKADAKDFEKGFRKFLRREQVIYGHTFRCFYLEKKKDGEDLTYRVQYFATEGPKLPLVPLQELLDWALNLNDHKNLKMLFPKLMARMDLYLSRTTEAWTFEPEQVRWCEWRTELIADETPEATEFNDQKFKFPSPSKIDGPVVMNDGCSLISPAAARSICERLNITGNRPSAFQGRINGAKGMWFLSGPYDSSRQEITIDVAPSQRKVHARECDLDSTTAEPGRWTLDIVTFSSTLNSQSLHVDFIPILEDRGVPRDVLIDVVNQQLTLDFGKFTEALEDPVELRKWISGNLSSKEMKNREDRIEWTGGLPDEDVEKAIYLLESGFQPDSNAPLADFVFSQLTWWLQNMLQKLKIRLNKSVMPYGVADHKRLLKPGEIFLAFSQPFVDPDTGESWSHLEGDVLVARHPVMRSSDIQRVRAVYRPELSYLRDIVVFSSRGQIPLASKLQGGDYDGDTFWICFDQSIVKHFRNAPAPSAELRPEKYNIRQNKDNLKDVLQSGTPGFDNIIHRLLRIRLNDDQLGRVTFAHKRLAYKCSSLKDPRVNKLADVHDLIIDATKNGYDFGEADYNDLMTSMKLSPNLPKPAYEEALELGLTKPGKEKDLKPNKKSILDILVFQHILPQVYAFREQVRDKLQLSGSQVKGSKRETPDPDLLKPWQDFEALAKTNMITKMNVKHLLDSLRPISSEWNANFHGSDEMPLSSGRYRNVVGKCYSQYIAIQPVTSGHCALQAPQNERFRASTIPDLTTSDGTFLFFINQRNAIHAPTQWEIIRASALYHVRITARSKTKFAFTMGGKELGYLKAMSQGRDWRVLTRGMHAVMRPRTTKRKRIWKGKVTSMRSSGGSDDEG</sequence>
<feature type="compositionally biased region" description="Polar residues" evidence="2">
    <location>
        <begin position="166"/>
        <end position="184"/>
    </location>
</feature>
<dbReference type="EC" id="2.7.7.48" evidence="1"/>
<organism evidence="4 5">
    <name type="scientific">Elsinoe batatas</name>
    <dbReference type="NCBI Taxonomy" id="2601811"/>
    <lineage>
        <taxon>Eukaryota</taxon>
        <taxon>Fungi</taxon>
        <taxon>Dikarya</taxon>
        <taxon>Ascomycota</taxon>
        <taxon>Pezizomycotina</taxon>
        <taxon>Dothideomycetes</taxon>
        <taxon>Dothideomycetidae</taxon>
        <taxon>Myriangiales</taxon>
        <taxon>Elsinoaceae</taxon>
        <taxon>Elsinoe</taxon>
    </lineage>
</organism>
<dbReference type="Proteomes" id="UP000809789">
    <property type="component" value="Unassembled WGS sequence"/>
</dbReference>
<dbReference type="PANTHER" id="PTHR23079">
    <property type="entry name" value="RNA-DEPENDENT RNA POLYMERASE"/>
    <property type="match status" value="1"/>
</dbReference>
<keyword evidence="1" id="KW-0548">Nucleotidyltransferase</keyword>
<gene>
    <name evidence="4" type="ORF">KVT40_001476</name>
</gene>
<name>A0A8K0L615_9PEZI</name>
<comment type="similarity">
    <text evidence="1">Belongs to the RdRP family.</text>
</comment>
<evidence type="ECO:0000256" key="2">
    <source>
        <dbReference type="SAM" id="MobiDB-lite"/>
    </source>
</evidence>
<evidence type="ECO:0000256" key="1">
    <source>
        <dbReference type="RuleBase" id="RU363098"/>
    </source>
</evidence>
<dbReference type="OrthoDB" id="10055769at2759"/>
<accession>A0A8K0L615</accession>
<dbReference type="InterPro" id="IPR057596">
    <property type="entry name" value="RDRP_core"/>
</dbReference>
<comment type="catalytic activity">
    <reaction evidence="1">
        <text>RNA(n) + a ribonucleoside 5'-triphosphate = RNA(n+1) + diphosphate</text>
        <dbReference type="Rhea" id="RHEA:21248"/>
        <dbReference type="Rhea" id="RHEA-COMP:14527"/>
        <dbReference type="Rhea" id="RHEA-COMP:17342"/>
        <dbReference type="ChEBI" id="CHEBI:33019"/>
        <dbReference type="ChEBI" id="CHEBI:61557"/>
        <dbReference type="ChEBI" id="CHEBI:140395"/>
        <dbReference type="EC" id="2.7.7.48"/>
    </reaction>
</comment>
<feature type="region of interest" description="Disordered" evidence="2">
    <location>
        <begin position="133"/>
        <end position="184"/>
    </location>
</feature>
<protein>
    <recommendedName>
        <fullName evidence="1">RNA-dependent RNA polymerase</fullName>
        <ecNumber evidence="1">2.7.7.48</ecNumber>
    </recommendedName>
</protein>
<dbReference type="EMBL" id="JAESVG020000002">
    <property type="protein sequence ID" value="KAG8629857.1"/>
    <property type="molecule type" value="Genomic_DNA"/>
</dbReference>
<dbReference type="PANTHER" id="PTHR23079:SF55">
    <property type="entry name" value="RNA-DIRECTED RNA POLYMERASE"/>
    <property type="match status" value="1"/>
</dbReference>
<evidence type="ECO:0000313" key="5">
    <source>
        <dbReference type="Proteomes" id="UP000809789"/>
    </source>
</evidence>
<dbReference type="GO" id="GO:0003723">
    <property type="term" value="F:RNA binding"/>
    <property type="evidence" value="ECO:0007669"/>
    <property type="project" value="UniProtKB-KW"/>
</dbReference>
<keyword evidence="1" id="KW-0694">RNA-binding</keyword>
<reference evidence="4" key="1">
    <citation type="submission" date="2021-07" db="EMBL/GenBank/DDBJ databases">
        <title>Elsinoe batatas strain:CRI-CJ2 Genome sequencing and assembly.</title>
        <authorList>
            <person name="Huang L."/>
        </authorList>
    </citation>
    <scope>NUCLEOTIDE SEQUENCE</scope>
    <source>
        <strain evidence="4">CRI-CJ2</strain>
    </source>
</reference>